<dbReference type="PANTHER" id="PTHR43343">
    <property type="entry name" value="PEPTIDASE S12"/>
    <property type="match status" value="1"/>
</dbReference>
<dbReference type="PRINTS" id="PR00834">
    <property type="entry name" value="PROTEASES2C"/>
</dbReference>
<dbReference type="SMART" id="SM00228">
    <property type="entry name" value="PDZ"/>
    <property type="match status" value="1"/>
</dbReference>
<keyword evidence="2 7" id="KW-0645">Protease</keyword>
<dbReference type="InterPro" id="IPR051201">
    <property type="entry name" value="Chloro_Bact_Ser_Proteases"/>
</dbReference>
<evidence type="ECO:0000313" key="8">
    <source>
        <dbReference type="Proteomes" id="UP000092544"/>
    </source>
</evidence>
<feature type="transmembrane region" description="Helical" evidence="5">
    <location>
        <begin position="7"/>
        <end position="27"/>
    </location>
</feature>
<dbReference type="InterPro" id="IPR001478">
    <property type="entry name" value="PDZ"/>
</dbReference>
<evidence type="ECO:0000256" key="2">
    <source>
        <dbReference type="ARBA" id="ARBA00022670"/>
    </source>
</evidence>
<dbReference type="PROSITE" id="PS50106">
    <property type="entry name" value="PDZ"/>
    <property type="match status" value="1"/>
</dbReference>
<dbReference type="GO" id="GO:0006508">
    <property type="term" value="P:proteolysis"/>
    <property type="evidence" value="ECO:0007669"/>
    <property type="project" value="UniProtKB-KW"/>
</dbReference>
<dbReference type="OrthoDB" id="9758917at2"/>
<evidence type="ECO:0000256" key="5">
    <source>
        <dbReference type="SAM" id="Phobius"/>
    </source>
</evidence>
<dbReference type="Proteomes" id="UP000092544">
    <property type="component" value="Unassembled WGS sequence"/>
</dbReference>
<dbReference type="FunFam" id="2.40.10.10:FF:000001">
    <property type="entry name" value="Periplasmic serine protease DegS"/>
    <property type="match status" value="1"/>
</dbReference>
<dbReference type="SUPFAM" id="SSF50156">
    <property type="entry name" value="PDZ domain-like"/>
    <property type="match status" value="1"/>
</dbReference>
<sequence>MTHKKQWMPLIIAILLGTCIGLGTLLIQEKNKLAETSYASSVKKAAPSVVNIYTQTESPKRILEHNNDPRTINLGSGVIMSKKGYILTNYHVVQNASHIVIGLHDDRQAEARLIGSDPATDLAVLKIDLPNLTPIELGNSQTIQVGDKILAIGNPFGIGQTVTAGIISAKARNSIGLHSHENFLQTDAAINPGNSGGALVNLKGQLIGISSAIYSSTGGSQGIGFATPVNDALKIMTQLIKYGKVTRSYLGMDTRKINQQLAKSLDLPVDHGLLVSNVIQQSPADKAGIEVGDIIVKIDNIPSTNPFETRQRIANMKPGSVISLLGVRGQQSYQANIKLEKQPIMQHSIN</sequence>
<name>A0A1A8TCH3_9GAMM</name>
<evidence type="ECO:0000256" key="4">
    <source>
        <dbReference type="ARBA" id="ARBA00022825"/>
    </source>
</evidence>
<comment type="similarity">
    <text evidence="1">Belongs to the peptidase S1C family.</text>
</comment>
<dbReference type="Gene3D" id="2.30.42.10">
    <property type="match status" value="1"/>
</dbReference>
<dbReference type="STRING" id="1792290.MSP8886_01649"/>
<accession>A0A1A8TCH3</accession>
<dbReference type="InterPro" id="IPR001940">
    <property type="entry name" value="Peptidase_S1C"/>
</dbReference>
<keyword evidence="5" id="KW-0472">Membrane</keyword>
<evidence type="ECO:0000313" key="7">
    <source>
        <dbReference type="EMBL" id="SBS29950.1"/>
    </source>
</evidence>
<dbReference type="Gene3D" id="2.40.10.120">
    <property type="match status" value="1"/>
</dbReference>
<keyword evidence="8" id="KW-1185">Reference proteome</keyword>
<dbReference type="GO" id="GO:0004252">
    <property type="term" value="F:serine-type endopeptidase activity"/>
    <property type="evidence" value="ECO:0007669"/>
    <property type="project" value="InterPro"/>
</dbReference>
<keyword evidence="3 7" id="KW-0378">Hydrolase</keyword>
<feature type="domain" description="PDZ" evidence="6">
    <location>
        <begin position="239"/>
        <end position="325"/>
    </location>
</feature>
<proteinExistence type="inferred from homology"/>
<dbReference type="PANTHER" id="PTHR43343:SF3">
    <property type="entry name" value="PROTEASE DO-LIKE 8, CHLOROPLASTIC"/>
    <property type="match status" value="1"/>
</dbReference>
<reference evidence="7 8" key="1">
    <citation type="submission" date="2016-06" db="EMBL/GenBank/DDBJ databases">
        <authorList>
            <person name="Kjaerup R.B."/>
            <person name="Dalgaard T.S."/>
            <person name="Juul-Madsen H.R."/>
        </authorList>
    </citation>
    <scope>NUCLEOTIDE SEQUENCE [LARGE SCALE GENOMIC DNA]</scope>
    <source>
        <strain evidence="7 8">CECT 8886</strain>
    </source>
</reference>
<evidence type="ECO:0000256" key="1">
    <source>
        <dbReference type="ARBA" id="ARBA00010541"/>
    </source>
</evidence>
<organism evidence="7 8">
    <name type="scientific">Marinomonas spartinae</name>
    <dbReference type="NCBI Taxonomy" id="1792290"/>
    <lineage>
        <taxon>Bacteria</taxon>
        <taxon>Pseudomonadati</taxon>
        <taxon>Pseudomonadota</taxon>
        <taxon>Gammaproteobacteria</taxon>
        <taxon>Oceanospirillales</taxon>
        <taxon>Oceanospirillaceae</taxon>
        <taxon>Marinomonas</taxon>
    </lineage>
</organism>
<dbReference type="InterPro" id="IPR036034">
    <property type="entry name" value="PDZ_sf"/>
</dbReference>
<dbReference type="Pfam" id="PF13180">
    <property type="entry name" value="PDZ_2"/>
    <property type="match status" value="1"/>
</dbReference>
<dbReference type="RefSeq" id="WP_067014812.1">
    <property type="nucleotide sequence ID" value="NZ_FLOB01000003.1"/>
</dbReference>
<dbReference type="SUPFAM" id="SSF50494">
    <property type="entry name" value="Trypsin-like serine proteases"/>
    <property type="match status" value="1"/>
</dbReference>
<dbReference type="EMBL" id="FLOB01000003">
    <property type="protein sequence ID" value="SBS29950.1"/>
    <property type="molecule type" value="Genomic_DNA"/>
</dbReference>
<dbReference type="EC" id="3.4.21.107" evidence="7"/>
<evidence type="ECO:0000256" key="3">
    <source>
        <dbReference type="ARBA" id="ARBA00022801"/>
    </source>
</evidence>
<gene>
    <name evidence="7" type="primary">degP</name>
    <name evidence="7" type="ORF">MSP8886_01649</name>
</gene>
<keyword evidence="4" id="KW-0720">Serine protease</keyword>
<protein>
    <submittedName>
        <fullName evidence="7">Periplasmic serine endoprotease DegP</fullName>
        <ecNumber evidence="7">3.4.21.107</ecNumber>
    </submittedName>
</protein>
<dbReference type="Pfam" id="PF13365">
    <property type="entry name" value="Trypsin_2"/>
    <property type="match status" value="1"/>
</dbReference>
<dbReference type="AlphaFoldDB" id="A0A1A8TCH3"/>
<keyword evidence="5" id="KW-1133">Transmembrane helix</keyword>
<keyword evidence="5" id="KW-0812">Transmembrane</keyword>
<dbReference type="InterPro" id="IPR009003">
    <property type="entry name" value="Peptidase_S1_PA"/>
</dbReference>
<evidence type="ECO:0000259" key="6">
    <source>
        <dbReference type="PROSITE" id="PS50106"/>
    </source>
</evidence>